<reference evidence="2 3" key="1">
    <citation type="submission" date="2011-10" db="EMBL/GenBank/DDBJ databases">
        <title>The Genome Sequence of Lachnospiraceae bacterium ACC2.</title>
        <authorList>
            <consortium name="The Broad Institute Genome Sequencing Platform"/>
            <person name="Earl A."/>
            <person name="Ward D."/>
            <person name="Feldgarden M."/>
            <person name="Gevers D."/>
            <person name="Sizova M."/>
            <person name="Hazen A."/>
            <person name="Epstein S."/>
            <person name="Young S.K."/>
            <person name="Zeng Q."/>
            <person name="Gargeya S."/>
            <person name="Fitzgerald M."/>
            <person name="Haas B."/>
            <person name="Abouelleil A."/>
            <person name="Alvarado L."/>
            <person name="Arachchi H.M."/>
            <person name="Berlin A."/>
            <person name="Brown A."/>
            <person name="Chapman S.B."/>
            <person name="Chen Z."/>
            <person name="Dunbar C."/>
            <person name="Freedman E."/>
            <person name="Gearin G."/>
            <person name="Goldberg J."/>
            <person name="Griggs A."/>
            <person name="Gujja S."/>
            <person name="Heiman D."/>
            <person name="Howarth C."/>
            <person name="Larson L."/>
            <person name="Lui A."/>
            <person name="MacDonald P.J.P."/>
            <person name="Montmayeur A."/>
            <person name="Murphy C."/>
            <person name="Neiman D."/>
            <person name="Pearson M."/>
            <person name="Priest M."/>
            <person name="Roberts A."/>
            <person name="Saif S."/>
            <person name="Shea T."/>
            <person name="Shenoy N."/>
            <person name="Sisk P."/>
            <person name="Stolte C."/>
            <person name="Sykes S."/>
            <person name="Wortman J."/>
            <person name="Nusbaum C."/>
            <person name="Birren B."/>
        </authorList>
    </citation>
    <scope>NUCLEOTIDE SEQUENCE [LARGE SCALE GENOMIC DNA]</scope>
    <source>
        <strain evidence="2 3">ACC2</strain>
    </source>
</reference>
<evidence type="ECO:0000313" key="3">
    <source>
        <dbReference type="Proteomes" id="UP000018466"/>
    </source>
</evidence>
<evidence type="ECO:0000256" key="1">
    <source>
        <dbReference type="SAM" id="Coils"/>
    </source>
</evidence>
<evidence type="ECO:0000313" key="2">
    <source>
        <dbReference type="EMBL" id="EHO16692.1"/>
    </source>
</evidence>
<proteinExistence type="predicted"/>
<comment type="caution">
    <text evidence="2">The sequence shown here is derived from an EMBL/GenBank/DDBJ whole genome shotgun (WGS) entry which is preliminary data.</text>
</comment>
<gene>
    <name evidence="2" type="ORF">HMPREF9623_01391</name>
</gene>
<dbReference type="GeneID" id="86941136"/>
<keyword evidence="3" id="KW-1185">Reference proteome</keyword>
<sequence>MSCRCEDIRRCKAERMRLEACYHKSVSLSNLLGGEREAGDSILAREKEAFYVSDYLREQLWQRLRGITNEEFERHADLNLSMRNWMEQLRQEIEDLEAEDERYHEDEDDDD</sequence>
<dbReference type="EMBL" id="AGEL01000007">
    <property type="protein sequence ID" value="EHO16692.1"/>
    <property type="molecule type" value="Genomic_DNA"/>
</dbReference>
<feature type="coiled-coil region" evidence="1">
    <location>
        <begin position="79"/>
        <end position="106"/>
    </location>
</feature>
<protein>
    <submittedName>
        <fullName evidence="2">Uncharacterized protein</fullName>
    </submittedName>
</protein>
<accession>A0AA37DG75</accession>
<name>A0AA37DG75_9FIRM</name>
<dbReference type="AlphaFoldDB" id="A0AA37DG75"/>
<keyword evidence="1" id="KW-0175">Coiled coil</keyword>
<organism evidence="2 3">
    <name type="scientific">Stomatobaculum longum</name>
    <dbReference type="NCBI Taxonomy" id="796942"/>
    <lineage>
        <taxon>Bacteria</taxon>
        <taxon>Bacillati</taxon>
        <taxon>Bacillota</taxon>
        <taxon>Clostridia</taxon>
        <taxon>Lachnospirales</taxon>
        <taxon>Lachnospiraceae</taxon>
        <taxon>Stomatobaculum</taxon>
    </lineage>
</organism>
<dbReference type="Proteomes" id="UP000018466">
    <property type="component" value="Unassembled WGS sequence"/>
</dbReference>
<dbReference type="RefSeq" id="WP_009533223.1">
    <property type="nucleotide sequence ID" value="NZ_CAJPPX010000079.1"/>
</dbReference>